<comment type="caution">
    <text evidence="1">The sequence shown here is derived from an EMBL/GenBank/DDBJ whole genome shotgun (WGS) entry which is preliminary data.</text>
</comment>
<sequence length="116" mass="13303">MSYAIGFMLENNRLLVDGERKPMVLAKAASCYEAAVNDAVAAPTQISKGVVAIVRMAMFRRLYMVTRSRSRRSIVQLFIEKVFHHFRSSRNLLLLDGQFKCEKWIPMKKLEDGYDG</sequence>
<proteinExistence type="predicted"/>
<dbReference type="AlphaFoldDB" id="A0AAU9M9P9"/>
<gene>
    <name evidence="1" type="ORF">LVIROSA_LOCUS10721</name>
</gene>
<evidence type="ECO:0000313" key="1">
    <source>
        <dbReference type="EMBL" id="CAH1423445.1"/>
    </source>
</evidence>
<evidence type="ECO:0000313" key="2">
    <source>
        <dbReference type="Proteomes" id="UP001157418"/>
    </source>
</evidence>
<dbReference type="Proteomes" id="UP001157418">
    <property type="component" value="Unassembled WGS sequence"/>
</dbReference>
<dbReference type="EMBL" id="CAKMRJ010001112">
    <property type="protein sequence ID" value="CAH1423445.1"/>
    <property type="molecule type" value="Genomic_DNA"/>
</dbReference>
<reference evidence="1 2" key="1">
    <citation type="submission" date="2022-01" db="EMBL/GenBank/DDBJ databases">
        <authorList>
            <person name="Xiong W."/>
            <person name="Schranz E."/>
        </authorList>
    </citation>
    <scope>NUCLEOTIDE SEQUENCE [LARGE SCALE GENOMIC DNA]</scope>
</reference>
<name>A0AAU9M9P9_9ASTR</name>
<keyword evidence="2" id="KW-1185">Reference proteome</keyword>
<accession>A0AAU9M9P9</accession>
<protein>
    <submittedName>
        <fullName evidence="1">Uncharacterized protein</fullName>
    </submittedName>
</protein>
<organism evidence="1 2">
    <name type="scientific">Lactuca virosa</name>
    <dbReference type="NCBI Taxonomy" id="75947"/>
    <lineage>
        <taxon>Eukaryota</taxon>
        <taxon>Viridiplantae</taxon>
        <taxon>Streptophyta</taxon>
        <taxon>Embryophyta</taxon>
        <taxon>Tracheophyta</taxon>
        <taxon>Spermatophyta</taxon>
        <taxon>Magnoliopsida</taxon>
        <taxon>eudicotyledons</taxon>
        <taxon>Gunneridae</taxon>
        <taxon>Pentapetalae</taxon>
        <taxon>asterids</taxon>
        <taxon>campanulids</taxon>
        <taxon>Asterales</taxon>
        <taxon>Asteraceae</taxon>
        <taxon>Cichorioideae</taxon>
        <taxon>Cichorieae</taxon>
        <taxon>Lactucinae</taxon>
        <taxon>Lactuca</taxon>
    </lineage>
</organism>